<dbReference type="EMBL" id="LN614827">
    <property type="protein sequence ID" value="CEG57742.1"/>
    <property type="molecule type" value="Genomic_DNA"/>
</dbReference>
<sequence>MDKRISKSQSLVRELLLLAGIKINGSEEYDIQIHNDNFYTRVLRNGDLGLGESYVERWWDSKRIDLMIERLVNARVEEKLKKSPYLLFKLLLSKIFNFQNPRRAFQVGEKHYDIGNDLFKIMLDSRMNYSCGYWKSAATLDEAQLNKLDLVCRKLLLKPGMRLLDIGCGWGGLARFAAENYGVQVLGITVSKQQYELAKTYCANLPVEIRLQDYRKLEGTFDRIASLGMFEHVGHLNYRKYMQIASNCLIDEGIFLLHCIGGNASTTQASPWISKYIFPNGMLPSIAQIGTAVEHLLVMEDWHNFGPDYYKTLMAWYDNFLAGWDKIKNNYDESFFRMWNYYLLSCAGTFKARDLQLWQIVFSKNGLKERYEAPR</sequence>
<name>A0A098G5L0_9GAMM</name>
<keyword evidence="3 7" id="KW-0808">Transferase</keyword>
<dbReference type="PANTHER" id="PTHR43667">
    <property type="entry name" value="CYCLOPROPANE-FATTY-ACYL-PHOSPHOLIPID SYNTHASE"/>
    <property type="match status" value="1"/>
</dbReference>
<dbReference type="PIRSF" id="PIRSF003085">
    <property type="entry name" value="CMAS"/>
    <property type="match status" value="1"/>
</dbReference>
<dbReference type="NCBIfam" id="NF008686">
    <property type="entry name" value="PRK11705.1"/>
    <property type="match status" value="1"/>
</dbReference>
<dbReference type="InterPro" id="IPR003333">
    <property type="entry name" value="CMAS"/>
</dbReference>
<feature type="active site" evidence="6">
    <location>
        <position position="346"/>
    </location>
</feature>
<dbReference type="Proteomes" id="UP000032430">
    <property type="component" value="Chromosome I"/>
</dbReference>
<evidence type="ECO:0000256" key="3">
    <source>
        <dbReference type="ARBA" id="ARBA00022679"/>
    </source>
</evidence>
<organism evidence="7 8">
    <name type="scientific">Legionella fallonii LLAP-10</name>
    <dbReference type="NCBI Taxonomy" id="1212491"/>
    <lineage>
        <taxon>Bacteria</taxon>
        <taxon>Pseudomonadati</taxon>
        <taxon>Pseudomonadota</taxon>
        <taxon>Gammaproteobacteria</taxon>
        <taxon>Legionellales</taxon>
        <taxon>Legionellaceae</taxon>
        <taxon>Legionella</taxon>
    </lineage>
</organism>
<dbReference type="PANTHER" id="PTHR43667:SF1">
    <property type="entry name" value="CYCLOPROPANE-FATTY-ACYL-PHOSPHOLIPID SYNTHASE"/>
    <property type="match status" value="1"/>
</dbReference>
<dbReference type="OrthoDB" id="9782855at2"/>
<dbReference type="InterPro" id="IPR050723">
    <property type="entry name" value="CFA/CMAS"/>
</dbReference>
<dbReference type="KEGG" id="lfa:LFA_2370"/>
<protein>
    <submittedName>
        <fullName evidence="7">Cyclopropane fatty acyl phospholipid synthase (Unsaturated-phospholipid methyltransferase)</fullName>
        <ecNumber evidence="7">2.1.1.79</ecNumber>
    </submittedName>
</protein>
<dbReference type="STRING" id="1212491.LFA_2370"/>
<dbReference type="GO" id="GO:0032259">
    <property type="term" value="P:methylation"/>
    <property type="evidence" value="ECO:0007669"/>
    <property type="project" value="UniProtKB-KW"/>
</dbReference>
<reference evidence="8" key="1">
    <citation type="submission" date="2014-09" db="EMBL/GenBank/DDBJ databases">
        <authorList>
            <person name="Gomez-Valero L."/>
        </authorList>
    </citation>
    <scope>NUCLEOTIDE SEQUENCE [LARGE SCALE GENOMIC DNA]</scope>
    <source>
        <strain evidence="8">ATCC700992</strain>
    </source>
</reference>
<dbReference type="GO" id="GO:0008610">
    <property type="term" value="P:lipid biosynthetic process"/>
    <property type="evidence" value="ECO:0007669"/>
    <property type="project" value="InterPro"/>
</dbReference>
<accession>A0A098G5L0</accession>
<gene>
    <name evidence="7" type="primary">cfa</name>
    <name evidence="7" type="ORF">LFA_2370</name>
</gene>
<dbReference type="HOGENOM" id="CLU_026434_6_0_6"/>
<dbReference type="GO" id="GO:0008825">
    <property type="term" value="F:cyclopropane-fatty-acyl-phospholipid synthase activity"/>
    <property type="evidence" value="ECO:0007669"/>
    <property type="project" value="UniProtKB-EC"/>
</dbReference>
<evidence type="ECO:0000256" key="4">
    <source>
        <dbReference type="ARBA" id="ARBA00022691"/>
    </source>
</evidence>
<dbReference type="EC" id="2.1.1.79" evidence="7"/>
<dbReference type="AlphaFoldDB" id="A0A098G5L0"/>
<evidence type="ECO:0000256" key="6">
    <source>
        <dbReference type="PIRSR" id="PIRSR003085-1"/>
    </source>
</evidence>
<evidence type="ECO:0000256" key="2">
    <source>
        <dbReference type="ARBA" id="ARBA00022603"/>
    </source>
</evidence>
<evidence type="ECO:0000256" key="5">
    <source>
        <dbReference type="ARBA" id="ARBA00023098"/>
    </source>
</evidence>
<comment type="similarity">
    <text evidence="1">Belongs to the CFA/CMAS family.</text>
</comment>
<dbReference type="RefSeq" id="WP_045096185.1">
    <property type="nucleotide sequence ID" value="NZ_LN614827.1"/>
</dbReference>
<evidence type="ECO:0000313" key="8">
    <source>
        <dbReference type="Proteomes" id="UP000032430"/>
    </source>
</evidence>
<dbReference type="InterPro" id="IPR029063">
    <property type="entry name" value="SAM-dependent_MTases_sf"/>
</dbReference>
<dbReference type="Gene3D" id="3.40.50.150">
    <property type="entry name" value="Vaccinia Virus protein VP39"/>
    <property type="match status" value="1"/>
</dbReference>
<keyword evidence="8" id="KW-1185">Reference proteome</keyword>
<evidence type="ECO:0000313" key="7">
    <source>
        <dbReference type="EMBL" id="CEG57742.1"/>
    </source>
</evidence>
<proteinExistence type="inferred from homology"/>
<dbReference type="CDD" id="cd02440">
    <property type="entry name" value="AdoMet_MTases"/>
    <property type="match status" value="1"/>
</dbReference>
<dbReference type="SUPFAM" id="SSF53335">
    <property type="entry name" value="S-adenosyl-L-methionine-dependent methyltransferases"/>
    <property type="match status" value="1"/>
</dbReference>
<dbReference type="Pfam" id="PF02353">
    <property type="entry name" value="CMAS"/>
    <property type="match status" value="1"/>
</dbReference>
<keyword evidence="2 7" id="KW-0489">Methyltransferase</keyword>
<evidence type="ECO:0000256" key="1">
    <source>
        <dbReference type="ARBA" id="ARBA00010815"/>
    </source>
</evidence>
<keyword evidence="4" id="KW-0949">S-adenosyl-L-methionine</keyword>
<keyword evidence="5" id="KW-0443">Lipid metabolism</keyword>